<feature type="signal peptide" evidence="1">
    <location>
        <begin position="1"/>
        <end position="20"/>
    </location>
</feature>
<evidence type="ECO:0000256" key="1">
    <source>
        <dbReference type="SAM" id="SignalP"/>
    </source>
</evidence>
<protein>
    <submittedName>
        <fullName evidence="3">Uncharacterized protein</fullName>
    </submittedName>
</protein>
<accession>A0A0K0FMB2</accession>
<proteinExistence type="predicted"/>
<dbReference type="Proteomes" id="UP000035680">
    <property type="component" value="Unassembled WGS sequence"/>
</dbReference>
<organism evidence="2 3">
    <name type="scientific">Strongyloides venezuelensis</name>
    <name type="common">Threadworm</name>
    <dbReference type="NCBI Taxonomy" id="75913"/>
    <lineage>
        <taxon>Eukaryota</taxon>
        <taxon>Metazoa</taxon>
        <taxon>Ecdysozoa</taxon>
        <taxon>Nematoda</taxon>
        <taxon>Chromadorea</taxon>
        <taxon>Rhabditida</taxon>
        <taxon>Tylenchina</taxon>
        <taxon>Panagrolaimomorpha</taxon>
        <taxon>Strongyloidoidea</taxon>
        <taxon>Strongyloididae</taxon>
        <taxon>Strongyloides</taxon>
    </lineage>
</organism>
<reference evidence="3" key="2">
    <citation type="submission" date="2015-08" db="UniProtKB">
        <authorList>
            <consortium name="WormBaseParasite"/>
        </authorList>
    </citation>
    <scope>IDENTIFICATION</scope>
</reference>
<dbReference type="WBParaSite" id="SVE_1013900.1">
    <property type="protein sequence ID" value="SVE_1013900.1"/>
    <property type="gene ID" value="SVE_1013900"/>
</dbReference>
<keyword evidence="2" id="KW-1185">Reference proteome</keyword>
<keyword evidence="1" id="KW-0732">Signal</keyword>
<name>A0A0K0FMB2_STRVS</name>
<dbReference type="AlphaFoldDB" id="A0A0K0FMB2"/>
<evidence type="ECO:0000313" key="3">
    <source>
        <dbReference type="WBParaSite" id="SVE_1013900.1"/>
    </source>
</evidence>
<evidence type="ECO:0000313" key="2">
    <source>
        <dbReference type="Proteomes" id="UP000035680"/>
    </source>
</evidence>
<dbReference type="PANTHER" id="PTHR36520">
    <property type="entry name" value="PROTEIN CBG13000-RELATED"/>
    <property type="match status" value="1"/>
</dbReference>
<sequence>MNIYLSISTLVLIIFKIIHSQNNDEDDNNSEEEINNMRLSNDMDKYYKYLYKKMVQNGVKTNTKSKETPLQDQLADIPSIQPSVELPGPFEPLPGRSYNNDYMPLFPFSSQYTGAFDYDPLEGRNFGGQFGVSIPSWGMMDLYGQLFRRWHDTAGTFGYLAQPVNMLGFNKNDYQKLMNNPSLLHNRDVQPTISLGKIPKSYVPISCKAPFCNPYTSTFGVGVDFDKGGDDGFNGILQLDVPVSKDTAYTFPLSGNIYYDFDNVTVTYGQHISPIDPHKSLLFDDPHHSRLKRDVEYDSSRNIFEKYLAYFVPKFIEIPLVYKLYPAIKPIYITSIRKKLPINNFNNKYRNFFYN</sequence>
<feature type="chain" id="PRO_5005329858" evidence="1">
    <location>
        <begin position="21"/>
        <end position="355"/>
    </location>
</feature>
<reference evidence="2" key="1">
    <citation type="submission" date="2014-07" db="EMBL/GenBank/DDBJ databases">
        <authorList>
            <person name="Martin A.A"/>
            <person name="De Silva N."/>
        </authorList>
    </citation>
    <scope>NUCLEOTIDE SEQUENCE</scope>
</reference>